<reference evidence="14 15" key="1">
    <citation type="submission" date="2014-02" db="EMBL/GenBank/DDBJ databases">
        <title>Whole genome sequence of Sphingobium chlorophenolicum NBRC 16172.</title>
        <authorList>
            <person name="Gan H.M."/>
            <person name="Gan H.Y."/>
            <person name="Chew T.H."/>
            <person name="Savka M.A."/>
        </authorList>
    </citation>
    <scope>NUCLEOTIDE SEQUENCE [LARGE SCALE GENOMIC DNA]</scope>
    <source>
        <strain evidence="14 15">NBRC 16172</strain>
    </source>
</reference>
<evidence type="ECO:0000256" key="1">
    <source>
        <dbReference type="ARBA" id="ARBA00004651"/>
    </source>
</evidence>
<dbReference type="FunFam" id="1.20.1640.10:FF:000004">
    <property type="entry name" value="Protein translocase subunit SecD"/>
    <property type="match status" value="1"/>
</dbReference>
<feature type="transmembrane region" description="Helical" evidence="10">
    <location>
        <begin position="422"/>
        <end position="442"/>
    </location>
</feature>
<dbReference type="AlphaFoldDB" id="A0A081RCY3"/>
<dbReference type="PANTHER" id="PTHR30081">
    <property type="entry name" value="PROTEIN-EXPORT MEMBRANE PROTEIN SEC"/>
    <property type="match status" value="1"/>
</dbReference>
<comment type="subcellular location">
    <subcellularLocation>
        <location evidence="1 10">Cell membrane</location>
        <topology evidence="1 10">Multi-pass membrane protein</topology>
    </subcellularLocation>
</comment>
<evidence type="ECO:0000256" key="4">
    <source>
        <dbReference type="ARBA" id="ARBA00022519"/>
    </source>
</evidence>
<proteinExistence type="inferred from homology"/>
<feature type="domain" description="SecDF P1 head subdomain" evidence="13">
    <location>
        <begin position="245"/>
        <end position="350"/>
    </location>
</feature>
<dbReference type="Pfam" id="PF02355">
    <property type="entry name" value="SecD_SecF_C"/>
    <property type="match status" value="1"/>
</dbReference>
<keyword evidence="3 10" id="KW-1003">Cell membrane</keyword>
<feature type="transmembrane region" description="Helical" evidence="10">
    <location>
        <begin position="471"/>
        <end position="490"/>
    </location>
</feature>
<evidence type="ECO:0000256" key="3">
    <source>
        <dbReference type="ARBA" id="ARBA00022475"/>
    </source>
</evidence>
<dbReference type="OrthoDB" id="9805019at2"/>
<dbReference type="EMBL" id="JFHR01000030">
    <property type="protein sequence ID" value="KEQ53056.1"/>
    <property type="molecule type" value="Genomic_DNA"/>
</dbReference>
<dbReference type="RefSeq" id="WP_037452676.1">
    <property type="nucleotide sequence ID" value="NZ_JFHR01000030.1"/>
</dbReference>
<dbReference type="GO" id="GO:0065002">
    <property type="term" value="P:intracellular protein transmembrane transport"/>
    <property type="evidence" value="ECO:0007669"/>
    <property type="project" value="UniProtKB-UniRule"/>
</dbReference>
<evidence type="ECO:0000256" key="6">
    <source>
        <dbReference type="ARBA" id="ARBA00022927"/>
    </source>
</evidence>
<dbReference type="Gene3D" id="3.30.70.3400">
    <property type="match status" value="1"/>
</dbReference>
<feature type="domain" description="Protein export membrane protein SecD/SecF C-terminal" evidence="11">
    <location>
        <begin position="353"/>
        <end position="522"/>
    </location>
</feature>
<dbReference type="SUPFAM" id="SSF82866">
    <property type="entry name" value="Multidrug efflux transporter AcrB transmembrane domain"/>
    <property type="match status" value="1"/>
</dbReference>
<evidence type="ECO:0000259" key="11">
    <source>
        <dbReference type="Pfam" id="PF02355"/>
    </source>
</evidence>
<comment type="subunit">
    <text evidence="10">Forms a complex with SecF. Part of the essential Sec protein translocation apparatus which comprises SecA, SecYEG and auxiliary proteins SecDF-YajC and YidC.</text>
</comment>
<dbReference type="InterPro" id="IPR055344">
    <property type="entry name" value="SecD_SecF_C_bact"/>
</dbReference>
<keyword evidence="5 10" id="KW-0812">Transmembrane</keyword>
<protein>
    <recommendedName>
        <fullName evidence="10">Protein translocase subunit SecD</fullName>
    </recommendedName>
</protein>
<comment type="caution">
    <text evidence="14">The sequence shown here is derived from an EMBL/GenBank/DDBJ whole genome shotgun (WGS) entry which is preliminary data.</text>
</comment>
<feature type="transmembrane region" description="Helical" evidence="10">
    <location>
        <begin position="396"/>
        <end position="416"/>
    </location>
</feature>
<sequence>MLNFPRWAVAGILLPLLIGIFCAVPSFLPDRVVEQMPKFMQTRVNLGLDLSGGSHLLLEASTQDVAKQRIANMEEQVRTELRRGDTKIAIGDISSRDGKLSFMVRNPSEVDAAVERIRPLTQGAGLTGQRDFNVEVVNSSTIVVTPTQAGIDNAVKGAMEVATEVIRKRIDEMGTREPTIQQQGANRIVVQVPGLQNPKALKDLLGQTAKLEFKLVDVNANPAEVAQGRAPVGSEVLPYPTNPAGPPVIAVYRQVMVSGEDLTDAQQGYNQQGNEPIVNIRFNGAGGRKFGQVTSQNVNRPFAIILDGKVLSAPNINEPILGGSAQISGSFTVESANQLAIALRSGKLPVALTVVEERTVGPQLGADSIRAGLTASIIAVAAVAAFMFLSYGRFGMYANLAVAINVLVILGVMGILGATLTLPGIAGFVLTIGTAVDANVLIYERIREERRRGRNVVQSIEHGYKEASRTIFEANVTHAIAGGIMLALGSGPVKGFAIVLLIGIATSVFTAVTFTRLLVSYWVRAKRPTEIHI</sequence>
<dbReference type="Gene3D" id="3.30.1360.200">
    <property type="match status" value="1"/>
</dbReference>
<accession>A0A081RCY3</accession>
<dbReference type="PANTHER" id="PTHR30081:SF1">
    <property type="entry name" value="PROTEIN TRANSLOCASE SUBUNIT SECD"/>
    <property type="match status" value="1"/>
</dbReference>
<dbReference type="Pfam" id="PF07549">
    <property type="entry name" value="Sec_GG"/>
    <property type="match status" value="1"/>
</dbReference>
<comment type="function">
    <text evidence="10">Part of the Sec protein translocase complex. Interacts with the SecYEG preprotein conducting channel. SecDF uses the proton motive force (PMF) to complete protein translocation after the ATP-dependent function of SecA.</text>
</comment>
<evidence type="ECO:0000259" key="13">
    <source>
        <dbReference type="Pfam" id="PF22599"/>
    </source>
</evidence>
<organism evidence="14 15">
    <name type="scientific">Sphingobium chlorophenolicum</name>
    <dbReference type="NCBI Taxonomy" id="46429"/>
    <lineage>
        <taxon>Bacteria</taxon>
        <taxon>Pseudomonadati</taxon>
        <taxon>Pseudomonadota</taxon>
        <taxon>Alphaproteobacteria</taxon>
        <taxon>Sphingomonadales</taxon>
        <taxon>Sphingomonadaceae</taxon>
        <taxon>Sphingobium</taxon>
    </lineage>
</organism>
<evidence type="ECO:0000256" key="5">
    <source>
        <dbReference type="ARBA" id="ARBA00022692"/>
    </source>
</evidence>
<dbReference type="FunFam" id="3.30.1360.200:FF:000002">
    <property type="entry name" value="Preprotein translocase subunit SecD"/>
    <property type="match status" value="1"/>
</dbReference>
<dbReference type="NCBIfam" id="TIGR00916">
    <property type="entry name" value="2A0604s01"/>
    <property type="match status" value="1"/>
</dbReference>
<gene>
    <name evidence="10" type="primary">secD</name>
    <name evidence="14" type="ORF">BV95_02711</name>
</gene>
<evidence type="ECO:0000256" key="8">
    <source>
        <dbReference type="ARBA" id="ARBA00023010"/>
    </source>
</evidence>
<keyword evidence="2 10" id="KW-0813">Transport</keyword>
<comment type="caution">
    <text evidence="10">Lacks conserved residue(s) required for the propagation of feature annotation.</text>
</comment>
<dbReference type="InterPro" id="IPR054384">
    <property type="entry name" value="SecDF_P1_head"/>
</dbReference>
<dbReference type="Proteomes" id="UP000028411">
    <property type="component" value="Unassembled WGS sequence"/>
</dbReference>
<dbReference type="Pfam" id="PF22599">
    <property type="entry name" value="SecDF_P1_head"/>
    <property type="match status" value="1"/>
</dbReference>
<evidence type="ECO:0000256" key="10">
    <source>
        <dbReference type="HAMAP-Rule" id="MF_01463"/>
    </source>
</evidence>
<dbReference type="GO" id="GO:0043952">
    <property type="term" value="P:protein transport by the Sec complex"/>
    <property type="evidence" value="ECO:0007669"/>
    <property type="project" value="UniProtKB-UniRule"/>
</dbReference>
<dbReference type="InterPro" id="IPR022813">
    <property type="entry name" value="SecD/SecF_arch_bac"/>
</dbReference>
<keyword evidence="9 10" id="KW-0472">Membrane</keyword>
<dbReference type="PATRIC" id="fig|46429.4.peg.2689"/>
<name>A0A081RCY3_SPHCR</name>
<evidence type="ECO:0000313" key="14">
    <source>
        <dbReference type="EMBL" id="KEQ53056.1"/>
    </source>
</evidence>
<feature type="domain" description="Protein translocase subunit SecDF P1" evidence="12">
    <location>
        <begin position="159"/>
        <end position="217"/>
    </location>
</feature>
<evidence type="ECO:0000259" key="12">
    <source>
        <dbReference type="Pfam" id="PF21760"/>
    </source>
</evidence>
<dbReference type="GO" id="GO:0006605">
    <property type="term" value="P:protein targeting"/>
    <property type="evidence" value="ECO:0007669"/>
    <property type="project" value="UniProtKB-UniRule"/>
</dbReference>
<keyword evidence="6 10" id="KW-0653">Protein transport</keyword>
<dbReference type="InterPro" id="IPR005791">
    <property type="entry name" value="SecD"/>
</dbReference>
<dbReference type="InterPro" id="IPR022646">
    <property type="entry name" value="SecD/SecF_CS"/>
</dbReference>
<keyword evidence="7 10" id="KW-1133">Transmembrane helix</keyword>
<evidence type="ECO:0000256" key="7">
    <source>
        <dbReference type="ARBA" id="ARBA00022989"/>
    </source>
</evidence>
<feature type="transmembrane region" description="Helical" evidence="10">
    <location>
        <begin position="496"/>
        <end position="519"/>
    </location>
</feature>
<dbReference type="GO" id="GO:0015450">
    <property type="term" value="F:protein-transporting ATPase activity"/>
    <property type="evidence" value="ECO:0007669"/>
    <property type="project" value="InterPro"/>
</dbReference>
<evidence type="ECO:0000313" key="15">
    <source>
        <dbReference type="Proteomes" id="UP000028411"/>
    </source>
</evidence>
<dbReference type="Pfam" id="PF21760">
    <property type="entry name" value="SecD_1st"/>
    <property type="match status" value="1"/>
</dbReference>
<feature type="transmembrane region" description="Helical" evidence="10">
    <location>
        <begin position="369"/>
        <end position="389"/>
    </location>
</feature>
<evidence type="ECO:0000256" key="2">
    <source>
        <dbReference type="ARBA" id="ARBA00022448"/>
    </source>
</evidence>
<evidence type="ECO:0000256" key="9">
    <source>
        <dbReference type="ARBA" id="ARBA00023136"/>
    </source>
</evidence>
<dbReference type="NCBIfam" id="TIGR01129">
    <property type="entry name" value="secD"/>
    <property type="match status" value="1"/>
</dbReference>
<dbReference type="InterPro" id="IPR048634">
    <property type="entry name" value="SecD_SecF_C"/>
</dbReference>
<comment type="similarity">
    <text evidence="10">Belongs to the SecD/SecF family. SecD subfamily.</text>
</comment>
<keyword evidence="4" id="KW-0997">Cell inner membrane</keyword>
<dbReference type="InterPro" id="IPR048631">
    <property type="entry name" value="SecD_1st"/>
</dbReference>
<dbReference type="HAMAP" id="MF_01463_B">
    <property type="entry name" value="SecD_B"/>
    <property type="match status" value="1"/>
</dbReference>
<dbReference type="eggNOG" id="COG0342">
    <property type="taxonomic scope" value="Bacteria"/>
</dbReference>
<keyword evidence="8 10" id="KW-0811">Translocation</keyword>
<dbReference type="GO" id="GO:0005886">
    <property type="term" value="C:plasma membrane"/>
    <property type="evidence" value="ECO:0007669"/>
    <property type="project" value="UniProtKB-SubCell"/>
</dbReference>